<dbReference type="EMBL" id="JASCZI010091320">
    <property type="protein sequence ID" value="MED6149927.1"/>
    <property type="molecule type" value="Genomic_DNA"/>
</dbReference>
<comment type="caution">
    <text evidence="2">The sequence shown here is derived from an EMBL/GenBank/DDBJ whole genome shotgun (WGS) entry which is preliminary data.</text>
</comment>
<gene>
    <name evidence="2" type="ORF">PIB30_067259</name>
</gene>
<keyword evidence="3" id="KW-1185">Reference proteome</keyword>
<feature type="region of interest" description="Disordered" evidence="1">
    <location>
        <begin position="59"/>
        <end position="81"/>
    </location>
</feature>
<evidence type="ECO:0000256" key="1">
    <source>
        <dbReference type="SAM" id="MobiDB-lite"/>
    </source>
</evidence>
<organism evidence="2 3">
    <name type="scientific">Stylosanthes scabra</name>
    <dbReference type="NCBI Taxonomy" id="79078"/>
    <lineage>
        <taxon>Eukaryota</taxon>
        <taxon>Viridiplantae</taxon>
        <taxon>Streptophyta</taxon>
        <taxon>Embryophyta</taxon>
        <taxon>Tracheophyta</taxon>
        <taxon>Spermatophyta</taxon>
        <taxon>Magnoliopsida</taxon>
        <taxon>eudicotyledons</taxon>
        <taxon>Gunneridae</taxon>
        <taxon>Pentapetalae</taxon>
        <taxon>rosids</taxon>
        <taxon>fabids</taxon>
        <taxon>Fabales</taxon>
        <taxon>Fabaceae</taxon>
        <taxon>Papilionoideae</taxon>
        <taxon>50 kb inversion clade</taxon>
        <taxon>dalbergioids sensu lato</taxon>
        <taxon>Dalbergieae</taxon>
        <taxon>Pterocarpus clade</taxon>
        <taxon>Stylosanthes</taxon>
    </lineage>
</organism>
<protein>
    <submittedName>
        <fullName evidence="2">Uncharacterized protein</fullName>
    </submittedName>
</protein>
<sequence length="194" mass="21678">METHDSVVSNSKPDDYHLSLELIEQARHLPGFNPMGVGLGSFSQVYQPSPENIHMAKSLHRQNGTPSSDAEPPDPGNSLVARSRQTPLMATLMLVDSRVYGISPIRIPTTKNAPLPADFVTDVTGGFSRGITGENRANFVTEKSYRRISKYAAKSAGKYRRQNMKNDCKCYRLNFRAKFPPVMILMKRSVFEMV</sequence>
<proteinExistence type="predicted"/>
<accession>A0ABU6TMC2</accession>
<name>A0ABU6TMC2_9FABA</name>
<evidence type="ECO:0000313" key="3">
    <source>
        <dbReference type="Proteomes" id="UP001341840"/>
    </source>
</evidence>
<reference evidence="2 3" key="1">
    <citation type="journal article" date="2023" name="Plants (Basel)">
        <title>Bridging the Gap: Combining Genomics and Transcriptomics Approaches to Understand Stylosanthes scabra, an Orphan Legume from the Brazilian Caatinga.</title>
        <authorList>
            <person name="Ferreira-Neto J.R.C."/>
            <person name="da Silva M.D."/>
            <person name="Binneck E."/>
            <person name="de Melo N.F."/>
            <person name="da Silva R.H."/>
            <person name="de Melo A.L.T.M."/>
            <person name="Pandolfi V."/>
            <person name="Bustamante F.O."/>
            <person name="Brasileiro-Vidal A.C."/>
            <person name="Benko-Iseppon A.M."/>
        </authorList>
    </citation>
    <scope>NUCLEOTIDE SEQUENCE [LARGE SCALE GENOMIC DNA]</scope>
    <source>
        <tissue evidence="2">Leaves</tissue>
    </source>
</reference>
<dbReference type="Proteomes" id="UP001341840">
    <property type="component" value="Unassembled WGS sequence"/>
</dbReference>
<evidence type="ECO:0000313" key="2">
    <source>
        <dbReference type="EMBL" id="MED6149927.1"/>
    </source>
</evidence>